<dbReference type="AlphaFoldDB" id="A0A8H6GDG9"/>
<name>A0A8H6GDG9_FUSOX</name>
<evidence type="ECO:0000313" key="2">
    <source>
        <dbReference type="Proteomes" id="UP000593570"/>
    </source>
</evidence>
<evidence type="ECO:0000313" key="1">
    <source>
        <dbReference type="EMBL" id="KAF6515605.1"/>
    </source>
</evidence>
<proteinExistence type="predicted"/>
<protein>
    <recommendedName>
        <fullName evidence="3">EthD domain-containing protein</fullName>
    </recommendedName>
</protein>
<organism evidence="1 2">
    <name type="scientific">Fusarium oxysporum f. sp. conglutinans</name>
    <dbReference type="NCBI Taxonomy" id="100902"/>
    <lineage>
        <taxon>Eukaryota</taxon>
        <taxon>Fungi</taxon>
        <taxon>Dikarya</taxon>
        <taxon>Ascomycota</taxon>
        <taxon>Pezizomycotina</taxon>
        <taxon>Sordariomycetes</taxon>
        <taxon>Hypocreomycetidae</taxon>
        <taxon>Hypocreales</taxon>
        <taxon>Nectriaceae</taxon>
        <taxon>Fusarium</taxon>
        <taxon>Fusarium oxysporum species complex</taxon>
    </lineage>
</organism>
<gene>
    <name evidence="1" type="ORF">HZS61_004346</name>
</gene>
<accession>A0A8H6GDG9</accession>
<comment type="caution">
    <text evidence="1">The sequence shown here is derived from an EMBL/GenBank/DDBJ whole genome shotgun (WGS) entry which is preliminary data.</text>
</comment>
<dbReference type="Proteomes" id="UP000593570">
    <property type="component" value="Unassembled WGS sequence"/>
</dbReference>
<dbReference type="EMBL" id="JACDXP010000013">
    <property type="protein sequence ID" value="KAF6515605.1"/>
    <property type="molecule type" value="Genomic_DNA"/>
</dbReference>
<reference evidence="1 2" key="1">
    <citation type="journal article" date="2020" name="bioRxiv">
        <title>A chromosome-scale genome assembly for the Fusarium oxysporum strain Fo5176 to establish a model Arabidopsis-fungal pathosystem.</title>
        <authorList>
            <person name="Fokkens L."/>
            <person name="Guo L."/>
            <person name="Dora S."/>
            <person name="Wang B."/>
            <person name="Ye K."/>
            <person name="Sanchez-Rodriguez C."/>
            <person name="Croll D."/>
        </authorList>
    </citation>
    <scope>NUCLEOTIDE SEQUENCE [LARGE SCALE GENOMIC DNA]</scope>
    <source>
        <strain evidence="1 2">Fo5176</strain>
    </source>
</reference>
<sequence length="164" mass="18672">MPSKPLMKQIAAGRRKPNLTRKEFLDHRFRIHGQIADAPEDKDLKPQWTALCRFETSISLMAWEKPVEVPTRLASERSNVPLNKDDAIVAMYFISTPDDAREGQQLETTLTPLLIKALEEYSQDEVWGLIANIGIVSERFDVNAYFGGVTMPQYSLVYVVYIAQ</sequence>
<evidence type="ECO:0008006" key="3">
    <source>
        <dbReference type="Google" id="ProtNLM"/>
    </source>
</evidence>